<comment type="similarity">
    <text evidence="2">Belongs to the EamA transporter family.</text>
</comment>
<dbReference type="RefSeq" id="WP_289829882.1">
    <property type="nucleotide sequence ID" value="NZ_JAUEDK010000015.1"/>
</dbReference>
<keyword evidence="3" id="KW-0813">Transport</keyword>
<protein>
    <submittedName>
        <fullName evidence="9">EamA family transporter RarD</fullName>
    </submittedName>
</protein>
<dbReference type="Proteomes" id="UP001168540">
    <property type="component" value="Unassembled WGS sequence"/>
</dbReference>
<dbReference type="EMBL" id="JAUEDK010000015">
    <property type="protein sequence ID" value="MDN0075278.1"/>
    <property type="molecule type" value="Genomic_DNA"/>
</dbReference>
<evidence type="ECO:0000256" key="8">
    <source>
        <dbReference type="SAM" id="Phobius"/>
    </source>
</evidence>
<evidence type="ECO:0000256" key="3">
    <source>
        <dbReference type="ARBA" id="ARBA00022448"/>
    </source>
</evidence>
<sequence length="295" mass="32214">MLKGVVLSVGASALFGGMYYFSTLLEPLTGEQIFGWRLLLTLPFLTGLLYASGDTAKLRALFGRLRRQPSLLLALITSSALVGVQLWLFMWAPLHGRGLQVSLGYFLLPLVMVLAGRWVYRDKLSRWQWLAAGCATAGVANELLRIGGLSWETLLVALGYPAYFMLRRHLGTDHLGGLWLDMLIQLPVALLFIGAAPFAPFVSHPALWGLVPLLGVISATALACYIFASRLISFSLFGLLSYVEPVLLVLVSLLLGERIGANEWLTYLPIWTAVAVLVLEGALYLNNRRAALAAA</sequence>
<keyword evidence="10" id="KW-1185">Reference proteome</keyword>
<dbReference type="InterPro" id="IPR004626">
    <property type="entry name" value="RarD"/>
</dbReference>
<keyword evidence="4" id="KW-1003">Cell membrane</keyword>
<comment type="subcellular location">
    <subcellularLocation>
        <location evidence="1">Cell membrane</location>
        <topology evidence="1">Multi-pass membrane protein</topology>
    </subcellularLocation>
</comment>
<evidence type="ECO:0000256" key="1">
    <source>
        <dbReference type="ARBA" id="ARBA00004651"/>
    </source>
</evidence>
<dbReference type="InterPro" id="IPR037185">
    <property type="entry name" value="EmrE-like"/>
</dbReference>
<gene>
    <name evidence="9" type="primary">rarD</name>
    <name evidence="9" type="ORF">QU481_10290</name>
</gene>
<evidence type="ECO:0000256" key="4">
    <source>
        <dbReference type="ARBA" id="ARBA00022475"/>
    </source>
</evidence>
<reference evidence="9" key="1">
    <citation type="submission" date="2023-06" db="EMBL/GenBank/DDBJ databases">
        <authorList>
            <person name="Zhang S."/>
        </authorList>
    </citation>
    <scope>NUCLEOTIDE SEQUENCE</scope>
    <source>
        <strain evidence="9">SG2303</strain>
    </source>
</reference>
<feature type="transmembrane region" description="Helical" evidence="8">
    <location>
        <begin position="5"/>
        <end position="22"/>
    </location>
</feature>
<keyword evidence="7 8" id="KW-0472">Membrane</keyword>
<evidence type="ECO:0000313" key="10">
    <source>
        <dbReference type="Proteomes" id="UP001168540"/>
    </source>
</evidence>
<evidence type="ECO:0000256" key="6">
    <source>
        <dbReference type="ARBA" id="ARBA00022989"/>
    </source>
</evidence>
<feature type="transmembrane region" description="Helical" evidence="8">
    <location>
        <begin position="102"/>
        <end position="120"/>
    </location>
</feature>
<feature type="transmembrane region" description="Helical" evidence="8">
    <location>
        <begin position="267"/>
        <end position="285"/>
    </location>
</feature>
<evidence type="ECO:0000313" key="9">
    <source>
        <dbReference type="EMBL" id="MDN0075278.1"/>
    </source>
</evidence>
<dbReference type="NCBIfam" id="TIGR00688">
    <property type="entry name" value="rarD"/>
    <property type="match status" value="1"/>
</dbReference>
<dbReference type="SUPFAM" id="SSF103481">
    <property type="entry name" value="Multidrug resistance efflux transporter EmrE"/>
    <property type="match status" value="2"/>
</dbReference>
<name>A0ABT7XNM2_9NEIS</name>
<comment type="caution">
    <text evidence="9">The sequence shown here is derived from an EMBL/GenBank/DDBJ whole genome shotgun (WGS) entry which is preliminary data.</text>
</comment>
<evidence type="ECO:0000256" key="2">
    <source>
        <dbReference type="ARBA" id="ARBA00007362"/>
    </source>
</evidence>
<keyword evidence="5 8" id="KW-0812">Transmembrane</keyword>
<feature type="transmembrane region" description="Helical" evidence="8">
    <location>
        <begin position="34"/>
        <end position="51"/>
    </location>
</feature>
<feature type="transmembrane region" description="Helical" evidence="8">
    <location>
        <begin position="206"/>
        <end position="227"/>
    </location>
</feature>
<keyword evidence="6 8" id="KW-1133">Transmembrane helix</keyword>
<proteinExistence type="inferred from homology"/>
<accession>A0ABT7XNM2</accession>
<evidence type="ECO:0000256" key="7">
    <source>
        <dbReference type="ARBA" id="ARBA00023136"/>
    </source>
</evidence>
<feature type="transmembrane region" description="Helical" evidence="8">
    <location>
        <begin position="71"/>
        <end position="90"/>
    </location>
</feature>
<evidence type="ECO:0000256" key="5">
    <source>
        <dbReference type="ARBA" id="ARBA00022692"/>
    </source>
</evidence>
<organism evidence="9 10">
    <name type="scientific">Crenobacter oryzisoli</name>
    <dbReference type="NCBI Taxonomy" id="3056844"/>
    <lineage>
        <taxon>Bacteria</taxon>
        <taxon>Pseudomonadati</taxon>
        <taxon>Pseudomonadota</taxon>
        <taxon>Betaproteobacteria</taxon>
        <taxon>Neisseriales</taxon>
        <taxon>Neisseriaceae</taxon>
        <taxon>Crenobacter</taxon>
    </lineage>
</organism>
<feature type="transmembrane region" description="Helical" evidence="8">
    <location>
        <begin position="234"/>
        <end position="255"/>
    </location>
</feature>
<feature type="transmembrane region" description="Helical" evidence="8">
    <location>
        <begin position="178"/>
        <end position="200"/>
    </location>
</feature>